<keyword evidence="2" id="KW-1185">Reference proteome</keyword>
<organism evidence="1 2">
    <name type="scientific">Manihot esculenta</name>
    <name type="common">Cassava</name>
    <name type="synonym">Jatropha manihot</name>
    <dbReference type="NCBI Taxonomy" id="3983"/>
    <lineage>
        <taxon>Eukaryota</taxon>
        <taxon>Viridiplantae</taxon>
        <taxon>Streptophyta</taxon>
        <taxon>Embryophyta</taxon>
        <taxon>Tracheophyta</taxon>
        <taxon>Spermatophyta</taxon>
        <taxon>Magnoliopsida</taxon>
        <taxon>eudicotyledons</taxon>
        <taxon>Gunneridae</taxon>
        <taxon>Pentapetalae</taxon>
        <taxon>rosids</taxon>
        <taxon>fabids</taxon>
        <taxon>Malpighiales</taxon>
        <taxon>Euphorbiaceae</taxon>
        <taxon>Crotonoideae</taxon>
        <taxon>Manihoteae</taxon>
        <taxon>Manihot</taxon>
    </lineage>
</organism>
<name>A0ACB7H919_MANES</name>
<evidence type="ECO:0000313" key="2">
    <source>
        <dbReference type="Proteomes" id="UP000091857"/>
    </source>
</evidence>
<reference evidence="2" key="1">
    <citation type="journal article" date="2016" name="Nat. Biotechnol.">
        <title>Sequencing wild and cultivated cassava and related species reveals extensive interspecific hybridization and genetic diversity.</title>
        <authorList>
            <person name="Bredeson J.V."/>
            <person name="Lyons J.B."/>
            <person name="Prochnik S.E."/>
            <person name="Wu G.A."/>
            <person name="Ha C.M."/>
            <person name="Edsinger-Gonzales E."/>
            <person name="Grimwood J."/>
            <person name="Schmutz J."/>
            <person name="Rabbi I.Y."/>
            <person name="Egesi C."/>
            <person name="Nauluvula P."/>
            <person name="Lebot V."/>
            <person name="Ndunguru J."/>
            <person name="Mkamilo G."/>
            <person name="Bart R.S."/>
            <person name="Setter T.L."/>
            <person name="Gleadow R.M."/>
            <person name="Kulakow P."/>
            <person name="Ferguson M.E."/>
            <person name="Rounsley S."/>
            <person name="Rokhsar D.S."/>
        </authorList>
    </citation>
    <scope>NUCLEOTIDE SEQUENCE [LARGE SCALE GENOMIC DNA]</scope>
    <source>
        <strain evidence="2">cv. AM560-2</strain>
    </source>
</reference>
<protein>
    <submittedName>
        <fullName evidence="1">Uncharacterized protein</fullName>
    </submittedName>
</protein>
<accession>A0ACB7H919</accession>
<dbReference type="EMBL" id="CM004394">
    <property type="protein sequence ID" value="KAG8649249.1"/>
    <property type="molecule type" value="Genomic_DNA"/>
</dbReference>
<sequence>MEEKLIDRPESAVARLEALSTSAFRDHGVSDFSGADVTIDPSIVAFDDLLGQFFGRVLAADEKIGGQVLEVTKIAQEAFSVQKELLIKAKQTQKLDFAGLAEFLKPFEICCGRSNIFSIDCLYRERFGMGMPIAHVEES</sequence>
<comment type="caution">
    <text evidence="1">The sequence shown here is derived from an EMBL/GenBank/DDBJ whole genome shotgun (WGS) entry which is preliminary data.</text>
</comment>
<dbReference type="Proteomes" id="UP000091857">
    <property type="component" value="Chromosome 8"/>
</dbReference>
<proteinExistence type="predicted"/>
<evidence type="ECO:0000313" key="1">
    <source>
        <dbReference type="EMBL" id="KAG8649249.1"/>
    </source>
</evidence>
<gene>
    <name evidence="1" type="ORF">MANES_08G077055v8</name>
</gene>